<dbReference type="SMART" id="SM00347">
    <property type="entry name" value="HTH_MARR"/>
    <property type="match status" value="1"/>
</dbReference>
<dbReference type="InterPro" id="IPR036388">
    <property type="entry name" value="WH-like_DNA-bd_sf"/>
</dbReference>
<evidence type="ECO:0000313" key="6">
    <source>
        <dbReference type="EMBL" id="GAA1910157.1"/>
    </source>
</evidence>
<accession>A0ABN2P1R7</accession>
<dbReference type="Gene3D" id="1.10.10.10">
    <property type="entry name" value="Winged helix-like DNA-binding domain superfamily/Winged helix DNA-binding domain"/>
    <property type="match status" value="1"/>
</dbReference>
<feature type="region of interest" description="Disordered" evidence="4">
    <location>
        <begin position="1"/>
        <end position="29"/>
    </location>
</feature>
<organism evidence="6 7">
    <name type="scientific">Streptomyces sodiiphilus</name>
    <dbReference type="NCBI Taxonomy" id="226217"/>
    <lineage>
        <taxon>Bacteria</taxon>
        <taxon>Bacillati</taxon>
        <taxon>Actinomycetota</taxon>
        <taxon>Actinomycetes</taxon>
        <taxon>Kitasatosporales</taxon>
        <taxon>Streptomycetaceae</taxon>
        <taxon>Streptomyces</taxon>
    </lineage>
</organism>
<dbReference type="PROSITE" id="PS01117">
    <property type="entry name" value="HTH_MARR_1"/>
    <property type="match status" value="1"/>
</dbReference>
<evidence type="ECO:0000256" key="3">
    <source>
        <dbReference type="ARBA" id="ARBA00023163"/>
    </source>
</evidence>
<evidence type="ECO:0000256" key="4">
    <source>
        <dbReference type="SAM" id="MobiDB-lite"/>
    </source>
</evidence>
<dbReference type="InterPro" id="IPR023187">
    <property type="entry name" value="Tscrpt_reg_MarR-type_CS"/>
</dbReference>
<comment type="caution">
    <text evidence="6">The sequence shown here is derived from an EMBL/GenBank/DDBJ whole genome shotgun (WGS) entry which is preliminary data.</text>
</comment>
<feature type="domain" description="HTH marR-type" evidence="5">
    <location>
        <begin position="1"/>
        <end position="156"/>
    </location>
</feature>
<dbReference type="InterPro" id="IPR039422">
    <property type="entry name" value="MarR/SlyA-like"/>
</dbReference>
<dbReference type="SUPFAM" id="SSF46785">
    <property type="entry name" value="Winged helix' DNA-binding domain"/>
    <property type="match status" value="1"/>
</dbReference>
<evidence type="ECO:0000259" key="5">
    <source>
        <dbReference type="PROSITE" id="PS50995"/>
    </source>
</evidence>
<reference evidence="6 7" key="1">
    <citation type="journal article" date="2019" name="Int. J. Syst. Evol. Microbiol.">
        <title>The Global Catalogue of Microorganisms (GCM) 10K type strain sequencing project: providing services to taxonomists for standard genome sequencing and annotation.</title>
        <authorList>
            <consortium name="The Broad Institute Genomics Platform"/>
            <consortium name="The Broad Institute Genome Sequencing Center for Infectious Disease"/>
            <person name="Wu L."/>
            <person name="Ma J."/>
        </authorList>
    </citation>
    <scope>NUCLEOTIDE SEQUENCE [LARGE SCALE GENOMIC DNA]</scope>
    <source>
        <strain evidence="6 7">JCM 13581</strain>
    </source>
</reference>
<dbReference type="InterPro" id="IPR036390">
    <property type="entry name" value="WH_DNA-bd_sf"/>
</dbReference>
<keyword evidence="7" id="KW-1185">Reference proteome</keyword>
<dbReference type="PANTHER" id="PTHR33164">
    <property type="entry name" value="TRANSCRIPTIONAL REGULATOR, MARR FAMILY"/>
    <property type="match status" value="1"/>
</dbReference>
<dbReference type="Pfam" id="PF12802">
    <property type="entry name" value="MarR_2"/>
    <property type="match status" value="1"/>
</dbReference>
<keyword evidence="1" id="KW-0805">Transcription regulation</keyword>
<keyword evidence="3" id="KW-0804">Transcription</keyword>
<dbReference type="EMBL" id="BAAAMJ010000016">
    <property type="protein sequence ID" value="GAA1910157.1"/>
    <property type="molecule type" value="Genomic_DNA"/>
</dbReference>
<sequence>MAVHPDPFHPAAGSSPPAPAGEATQPASESRVAAAVVGLWERTRARQSDVMPRAQLRALGVVAAGDRMTCGGLGRQLGLTPSAASRLCARMEAGGLLDREPAARDRRTRHLVLTPAGRKTLRETRERQRRTVHSLLENTGGVADISLTEALDDLRLALEEELGAHPRRV</sequence>
<evidence type="ECO:0000256" key="1">
    <source>
        <dbReference type="ARBA" id="ARBA00023015"/>
    </source>
</evidence>
<evidence type="ECO:0000256" key="2">
    <source>
        <dbReference type="ARBA" id="ARBA00023125"/>
    </source>
</evidence>
<name>A0ABN2P1R7_9ACTN</name>
<proteinExistence type="predicted"/>
<dbReference type="PANTHER" id="PTHR33164:SF43">
    <property type="entry name" value="HTH-TYPE TRANSCRIPTIONAL REPRESSOR YETL"/>
    <property type="match status" value="1"/>
</dbReference>
<dbReference type="PROSITE" id="PS50995">
    <property type="entry name" value="HTH_MARR_2"/>
    <property type="match status" value="1"/>
</dbReference>
<protein>
    <recommendedName>
        <fullName evidence="5">HTH marR-type domain-containing protein</fullName>
    </recommendedName>
</protein>
<dbReference type="Proteomes" id="UP001501303">
    <property type="component" value="Unassembled WGS sequence"/>
</dbReference>
<evidence type="ECO:0000313" key="7">
    <source>
        <dbReference type="Proteomes" id="UP001501303"/>
    </source>
</evidence>
<gene>
    <name evidence="6" type="ORF">GCM10009716_20020</name>
</gene>
<keyword evidence="2" id="KW-0238">DNA-binding</keyword>
<dbReference type="InterPro" id="IPR000835">
    <property type="entry name" value="HTH_MarR-typ"/>
</dbReference>